<evidence type="ECO:0000256" key="2">
    <source>
        <dbReference type="ARBA" id="ARBA00022741"/>
    </source>
</evidence>
<dbReference type="PANTHER" id="PTHR30258:SF1">
    <property type="entry name" value="PROTEIN TRANSPORT PROTEIN HOFB HOMOLOG"/>
    <property type="match status" value="1"/>
</dbReference>
<evidence type="ECO:0000313" key="5">
    <source>
        <dbReference type="EMBL" id="GAA0875132.1"/>
    </source>
</evidence>
<gene>
    <name evidence="5" type="ORF">GCM10009118_15400</name>
</gene>
<evidence type="ECO:0000256" key="1">
    <source>
        <dbReference type="ARBA" id="ARBA00006611"/>
    </source>
</evidence>
<organism evidence="5 6">
    <name type="scientific">Wandonia haliotis</name>
    <dbReference type="NCBI Taxonomy" id="574963"/>
    <lineage>
        <taxon>Bacteria</taxon>
        <taxon>Pseudomonadati</taxon>
        <taxon>Bacteroidota</taxon>
        <taxon>Flavobacteriia</taxon>
        <taxon>Flavobacteriales</taxon>
        <taxon>Crocinitomicaceae</taxon>
        <taxon>Wandonia</taxon>
    </lineage>
</organism>
<dbReference type="Gene3D" id="3.40.50.300">
    <property type="entry name" value="P-loop containing nucleotide triphosphate hydrolases"/>
    <property type="match status" value="1"/>
</dbReference>
<dbReference type="CDD" id="cd01129">
    <property type="entry name" value="PulE-GspE-like"/>
    <property type="match status" value="1"/>
</dbReference>
<dbReference type="SMART" id="SM00382">
    <property type="entry name" value="AAA"/>
    <property type="match status" value="1"/>
</dbReference>
<dbReference type="PROSITE" id="PS00662">
    <property type="entry name" value="T2SP_E"/>
    <property type="match status" value="1"/>
</dbReference>
<dbReference type="PANTHER" id="PTHR30258">
    <property type="entry name" value="TYPE II SECRETION SYSTEM PROTEIN GSPE-RELATED"/>
    <property type="match status" value="1"/>
</dbReference>
<name>A0ABP3Y6C8_9FLAO</name>
<keyword evidence="6" id="KW-1185">Reference proteome</keyword>
<dbReference type="Proteomes" id="UP001501126">
    <property type="component" value="Unassembled WGS sequence"/>
</dbReference>
<evidence type="ECO:0000259" key="4">
    <source>
        <dbReference type="PROSITE" id="PS00662"/>
    </source>
</evidence>
<reference evidence="6" key="1">
    <citation type="journal article" date="2019" name="Int. J. Syst. Evol. Microbiol.">
        <title>The Global Catalogue of Microorganisms (GCM) 10K type strain sequencing project: providing services to taxonomists for standard genome sequencing and annotation.</title>
        <authorList>
            <consortium name="The Broad Institute Genomics Platform"/>
            <consortium name="The Broad Institute Genome Sequencing Center for Infectious Disease"/>
            <person name="Wu L."/>
            <person name="Ma J."/>
        </authorList>
    </citation>
    <scope>NUCLEOTIDE SEQUENCE [LARGE SCALE GENOMIC DNA]</scope>
    <source>
        <strain evidence="6">JCM 16083</strain>
    </source>
</reference>
<comment type="caution">
    <text evidence="5">The sequence shown here is derived from an EMBL/GenBank/DDBJ whole genome shotgun (WGS) entry which is preliminary data.</text>
</comment>
<dbReference type="InterPro" id="IPR003593">
    <property type="entry name" value="AAA+_ATPase"/>
</dbReference>
<dbReference type="SUPFAM" id="SSF52540">
    <property type="entry name" value="P-loop containing nucleoside triphosphate hydrolases"/>
    <property type="match status" value="1"/>
</dbReference>
<feature type="domain" description="Bacterial type II secretion system protein E" evidence="4">
    <location>
        <begin position="294"/>
        <end position="308"/>
    </location>
</feature>
<sequence length="473" mass="53456">MDKQEKIELTQELQQSLKSELAWHFRIVPKDKSGDVHHFYLDEEMDEQLVREELEVILGARVVLEKKDSLTVRQALGTYYRQADAGHRGTSELKINADTDFVDRIIMEADALGSSDIHIEIYEDRGRVRIRIDGHLIERYSIPLENYPELVNKVKIRSNLDISEKRLPQDGRIQYGDFDIRVSILPTLHGEKIVLRILGHDASSISIDSVGMSEKELKDYQEGIKKPNGIILISGPTGSGKTTTLYATLKLLNEEKRNIVTVEDPIEYTLEGINQVQLKEDIGLTFTAALRSFLRQDPDVIMLGEIRDSETAQMAIRAALTGHLVLSTIHTNSAWGTISRLIDMGVPPFLLSNTINCSVAQRLVRKLCNDCKMLAPVSEADLPLQYDRSHAPEEHFVAVGCESCHYTGYKGRQAIYEIIPIDNELSNCIKEQNMRVEDLLTTRGIKSIGERADSLWKSGVTTLEEVYPFLLNQ</sequence>
<dbReference type="Pfam" id="PF00437">
    <property type="entry name" value="T2SSE"/>
    <property type="match status" value="1"/>
</dbReference>
<proteinExistence type="inferred from homology"/>
<dbReference type="InterPro" id="IPR027417">
    <property type="entry name" value="P-loop_NTPase"/>
</dbReference>
<accession>A0ABP3Y6C8</accession>
<protein>
    <submittedName>
        <fullName evidence="5">GspE/PulE family protein</fullName>
    </submittedName>
</protein>
<dbReference type="InterPro" id="IPR001482">
    <property type="entry name" value="T2SS/T4SS_dom"/>
</dbReference>
<dbReference type="EMBL" id="BAAAFH010000007">
    <property type="protein sequence ID" value="GAA0875132.1"/>
    <property type="molecule type" value="Genomic_DNA"/>
</dbReference>
<keyword evidence="3" id="KW-0067">ATP-binding</keyword>
<evidence type="ECO:0000313" key="6">
    <source>
        <dbReference type="Proteomes" id="UP001501126"/>
    </source>
</evidence>
<evidence type="ECO:0000256" key="3">
    <source>
        <dbReference type="ARBA" id="ARBA00022840"/>
    </source>
</evidence>
<keyword evidence="2" id="KW-0547">Nucleotide-binding</keyword>
<dbReference type="RefSeq" id="WP_343786264.1">
    <property type="nucleotide sequence ID" value="NZ_BAAAFH010000007.1"/>
</dbReference>
<dbReference type="Gene3D" id="3.30.450.90">
    <property type="match status" value="1"/>
</dbReference>
<comment type="similarity">
    <text evidence="1">Belongs to the GSP E family.</text>
</comment>